<name>K6NY36_9FIRM</name>
<evidence type="ECO:0000313" key="5">
    <source>
        <dbReference type="Proteomes" id="UP000005710"/>
    </source>
</evidence>
<dbReference type="AlphaFoldDB" id="K6NY36"/>
<feature type="region of interest" description="Disordered" evidence="1">
    <location>
        <begin position="1"/>
        <end position="24"/>
    </location>
</feature>
<evidence type="ECO:0000256" key="1">
    <source>
        <dbReference type="SAM" id="MobiDB-lite"/>
    </source>
</evidence>
<feature type="transmembrane region" description="Helical" evidence="2">
    <location>
        <begin position="35"/>
        <end position="60"/>
    </location>
</feature>
<keyword evidence="5" id="KW-1185">Reference proteome</keyword>
<dbReference type="OrthoDB" id="1683505at2"/>
<organism evidence="4 5">
    <name type="scientific">Thermaerobacter subterraneus DSM 13965</name>
    <dbReference type="NCBI Taxonomy" id="867903"/>
    <lineage>
        <taxon>Bacteria</taxon>
        <taxon>Bacillati</taxon>
        <taxon>Bacillota</taxon>
        <taxon>Clostridia</taxon>
        <taxon>Eubacteriales</taxon>
        <taxon>Clostridiales Family XVII. Incertae Sedis</taxon>
        <taxon>Thermaerobacter</taxon>
    </lineage>
</organism>
<dbReference type="eggNOG" id="COG4961">
    <property type="taxonomic scope" value="Bacteria"/>
</dbReference>
<dbReference type="InterPro" id="IPR012495">
    <property type="entry name" value="TadE-like_dom"/>
</dbReference>
<dbReference type="STRING" id="867903.ThesuDRAFT_00034"/>
<dbReference type="Pfam" id="PF07811">
    <property type="entry name" value="TadE"/>
    <property type="match status" value="1"/>
</dbReference>
<feature type="domain" description="TadE-like" evidence="3">
    <location>
        <begin position="32"/>
        <end position="74"/>
    </location>
</feature>
<reference evidence="4" key="1">
    <citation type="submission" date="2010-10" db="EMBL/GenBank/DDBJ databases">
        <authorList>
            <consortium name="US DOE Joint Genome Institute (JGI-PGF)"/>
            <person name="Lucas S."/>
            <person name="Copeland A."/>
            <person name="Lapidus A."/>
            <person name="Bruce D."/>
            <person name="Goodwin L."/>
            <person name="Pitluck S."/>
            <person name="Kyrpides N."/>
            <person name="Mavromatis K."/>
            <person name="Detter J.C."/>
            <person name="Han C."/>
            <person name="Land M."/>
            <person name="Hauser L."/>
            <person name="Markowitz V."/>
            <person name="Cheng J.-F."/>
            <person name="Hugenholtz P."/>
            <person name="Woyke T."/>
            <person name="Wu D."/>
            <person name="Pukall R."/>
            <person name="Wahrenburg C."/>
            <person name="Brambilla E."/>
            <person name="Klenk H.-P."/>
            <person name="Eisen J.A."/>
        </authorList>
    </citation>
    <scope>NUCLEOTIDE SEQUENCE [LARGE SCALE GENOMIC DNA]</scope>
    <source>
        <strain evidence="4">DSM 13965</strain>
    </source>
</reference>
<dbReference type="EMBL" id="AENY02000004">
    <property type="protein sequence ID" value="EKP93790.1"/>
    <property type="molecule type" value="Genomic_DNA"/>
</dbReference>
<keyword evidence="2" id="KW-0472">Membrane</keyword>
<protein>
    <submittedName>
        <fullName evidence="4">TadE-like protein</fullName>
    </submittedName>
</protein>
<dbReference type="Proteomes" id="UP000005710">
    <property type="component" value="Unassembled WGS sequence"/>
</dbReference>
<feature type="compositionally biased region" description="Basic residues" evidence="1">
    <location>
        <begin position="10"/>
        <end position="19"/>
    </location>
</feature>
<reference evidence="4" key="2">
    <citation type="submission" date="2012-10" db="EMBL/GenBank/DDBJ databases">
        <title>Improved high-quality draft of Thermaerobacter subterraneus C21, DSM 13965.</title>
        <authorList>
            <consortium name="DOE Joint Genome Institute"/>
            <person name="Eisen J."/>
            <person name="Huntemann M."/>
            <person name="Wei C.-L."/>
            <person name="Han J."/>
            <person name="Detter J.C."/>
            <person name="Han C."/>
            <person name="Tapia R."/>
            <person name="Chen A."/>
            <person name="Kyrpides N."/>
            <person name="Mavromatis K."/>
            <person name="Markowitz V."/>
            <person name="Szeto E."/>
            <person name="Ivanova N."/>
            <person name="Mikhailova N."/>
            <person name="Ovchinnikova G."/>
            <person name="Pagani I."/>
            <person name="Pati A."/>
            <person name="Goodwin L."/>
            <person name="Nordberg H.P."/>
            <person name="Cantor M.N."/>
            <person name="Hua S.X."/>
            <person name="Woyke T."/>
            <person name="Eisen J."/>
            <person name="Klenk H.-P."/>
        </authorList>
    </citation>
    <scope>NUCLEOTIDE SEQUENCE [LARGE SCALE GENOMIC DNA]</scope>
    <source>
        <strain evidence="4">DSM 13965</strain>
    </source>
</reference>
<accession>K6NY36</accession>
<keyword evidence="2" id="KW-1133">Transmembrane helix</keyword>
<keyword evidence="2" id="KW-0812">Transmembrane</keyword>
<evidence type="ECO:0000259" key="3">
    <source>
        <dbReference type="Pfam" id="PF07811"/>
    </source>
</evidence>
<evidence type="ECO:0000313" key="4">
    <source>
        <dbReference type="EMBL" id="EKP93790.1"/>
    </source>
</evidence>
<comment type="caution">
    <text evidence="4">The sequence shown here is derived from an EMBL/GenBank/DDBJ whole genome shotgun (WGS) entry which is preliminary data.</text>
</comment>
<dbReference type="HOGENOM" id="CLU_122851_2_0_9"/>
<sequence>MQFRAARCQPRCHSHRPGGRRLDRRLSRRQAGQSLVELAVLLPVLLLILMGVLDFGRYFYTGLTVRHAAREGARYGAVHPGDDAAIRQRVEAAATGLDAGRLVVQVDPEPAQRRVGEALTVLVRYPFQFITPLAGLVGEEHLLQAAVVVRIE</sequence>
<proteinExistence type="predicted"/>
<evidence type="ECO:0000256" key="2">
    <source>
        <dbReference type="SAM" id="Phobius"/>
    </source>
</evidence>
<gene>
    <name evidence="4" type="ORF">ThesuDRAFT_00034</name>
</gene>